<dbReference type="EMBL" id="JADYTN010000030">
    <property type="protein sequence ID" value="MCF2564627.1"/>
    <property type="molecule type" value="Genomic_DNA"/>
</dbReference>
<dbReference type="CDD" id="cd09112">
    <property type="entry name" value="PLDc_CLS_2"/>
    <property type="match status" value="1"/>
</dbReference>
<reference evidence="15 16" key="1">
    <citation type="submission" date="2020-12" db="EMBL/GenBank/DDBJ databases">
        <title>Whole genome sequences of gut porcine anaerobes.</title>
        <authorList>
            <person name="Kubasova T."/>
            <person name="Jahodarova E."/>
            <person name="Rychlik I."/>
        </authorList>
    </citation>
    <scope>NUCLEOTIDE SEQUENCE [LARGE SCALE GENOMIC DNA]</scope>
    <source>
        <strain evidence="15 16">An925</strain>
    </source>
</reference>
<evidence type="ECO:0000256" key="12">
    <source>
        <dbReference type="HAMAP-Rule" id="MF_01916"/>
    </source>
</evidence>
<feature type="active site" evidence="12">
    <location>
        <position position="228"/>
    </location>
</feature>
<feature type="domain" description="PLD phosphodiesterase" evidence="14">
    <location>
        <begin position="394"/>
        <end position="421"/>
    </location>
</feature>
<feature type="active site" evidence="12">
    <location>
        <position position="406"/>
    </location>
</feature>
<feature type="domain" description="PLD phosphodiesterase" evidence="14">
    <location>
        <begin position="216"/>
        <end position="243"/>
    </location>
</feature>
<keyword evidence="2 12" id="KW-1003">Cell membrane</keyword>
<feature type="transmembrane region" description="Helical" evidence="12">
    <location>
        <begin position="43"/>
        <end position="63"/>
    </location>
</feature>
<proteinExistence type="inferred from homology"/>
<evidence type="ECO:0000256" key="11">
    <source>
        <dbReference type="ARBA" id="ARBA00023264"/>
    </source>
</evidence>
<name>A0ABS9CIQ2_9BACT</name>
<evidence type="ECO:0000313" key="15">
    <source>
        <dbReference type="EMBL" id="MCF2564627.1"/>
    </source>
</evidence>
<dbReference type="SUPFAM" id="SSF56024">
    <property type="entry name" value="Phospholipase D/nuclease"/>
    <property type="match status" value="2"/>
</dbReference>
<feature type="active site" evidence="12">
    <location>
        <position position="223"/>
    </location>
</feature>
<comment type="function">
    <text evidence="12">Catalyzes the reversible phosphatidyl group transfer from one phosphatidylglycerol molecule to another to form cardiolipin (CL) (diphosphatidylglycerol) and glycerol.</text>
</comment>
<dbReference type="NCBIfam" id="TIGR04265">
    <property type="entry name" value="bac_cardiolipin"/>
    <property type="match status" value="1"/>
</dbReference>
<feature type="active site" evidence="12">
    <location>
        <position position="399"/>
    </location>
</feature>
<evidence type="ECO:0000256" key="1">
    <source>
        <dbReference type="ARBA" id="ARBA00004651"/>
    </source>
</evidence>
<comment type="similarity">
    <text evidence="12">Belongs to the phospholipase D family. Cardiolipin synthase subfamily.</text>
</comment>
<evidence type="ECO:0000256" key="2">
    <source>
        <dbReference type="ARBA" id="ARBA00022475"/>
    </source>
</evidence>
<keyword evidence="9 12" id="KW-0472">Membrane</keyword>
<dbReference type="EC" id="2.7.8.-" evidence="12 13"/>
<protein>
    <recommendedName>
        <fullName evidence="12 13">Cardiolipin synthase</fullName>
        <shortName evidence="12">CL synthase</shortName>
        <ecNumber evidence="12 13">2.7.8.-</ecNumber>
    </recommendedName>
</protein>
<dbReference type="Pfam" id="PF13396">
    <property type="entry name" value="PLDc_N"/>
    <property type="match status" value="1"/>
</dbReference>
<dbReference type="Gene3D" id="3.30.870.10">
    <property type="entry name" value="Endonuclease Chain A"/>
    <property type="match status" value="2"/>
</dbReference>
<keyword evidence="5 12" id="KW-0812">Transmembrane</keyword>
<evidence type="ECO:0000256" key="9">
    <source>
        <dbReference type="ARBA" id="ARBA00023136"/>
    </source>
</evidence>
<evidence type="ECO:0000256" key="7">
    <source>
        <dbReference type="ARBA" id="ARBA00022989"/>
    </source>
</evidence>
<dbReference type="Pfam" id="PF13091">
    <property type="entry name" value="PLDc_2"/>
    <property type="match status" value="2"/>
</dbReference>
<comment type="caution">
    <text evidence="15">The sequence shown here is derived from an EMBL/GenBank/DDBJ whole genome shotgun (WGS) entry which is preliminary data.</text>
</comment>
<evidence type="ECO:0000259" key="14">
    <source>
        <dbReference type="PROSITE" id="PS50035"/>
    </source>
</evidence>
<keyword evidence="4 12" id="KW-0808">Transferase</keyword>
<keyword evidence="7 12" id="KW-1133">Transmembrane helix</keyword>
<evidence type="ECO:0000256" key="13">
    <source>
        <dbReference type="NCBIfam" id="TIGR04265"/>
    </source>
</evidence>
<dbReference type="PROSITE" id="PS50035">
    <property type="entry name" value="PLD"/>
    <property type="match status" value="2"/>
</dbReference>
<dbReference type="SMART" id="SM00155">
    <property type="entry name" value="PLDc"/>
    <property type="match status" value="2"/>
</dbReference>
<dbReference type="PANTHER" id="PTHR21248">
    <property type="entry name" value="CARDIOLIPIN SYNTHASE"/>
    <property type="match status" value="1"/>
</dbReference>
<evidence type="ECO:0000256" key="5">
    <source>
        <dbReference type="ARBA" id="ARBA00022692"/>
    </source>
</evidence>
<feature type="active site" evidence="12">
    <location>
        <position position="401"/>
    </location>
</feature>
<gene>
    <name evidence="15" type="primary">cls</name>
    <name evidence="15" type="ORF">I6E12_10990</name>
</gene>
<dbReference type="RefSeq" id="WP_420794349.1">
    <property type="nucleotide sequence ID" value="NZ_JADYTN010000030.1"/>
</dbReference>
<keyword evidence="16" id="KW-1185">Reference proteome</keyword>
<evidence type="ECO:0000256" key="8">
    <source>
        <dbReference type="ARBA" id="ARBA00023098"/>
    </source>
</evidence>
<keyword evidence="3 12" id="KW-0444">Lipid biosynthesis</keyword>
<evidence type="ECO:0000256" key="10">
    <source>
        <dbReference type="ARBA" id="ARBA00023209"/>
    </source>
</evidence>
<keyword evidence="8 12" id="KW-0443">Lipid metabolism</keyword>
<dbReference type="InterPro" id="IPR030874">
    <property type="entry name" value="Cardiolipin_synth_Firmi"/>
</dbReference>
<evidence type="ECO:0000256" key="4">
    <source>
        <dbReference type="ARBA" id="ARBA00022679"/>
    </source>
</evidence>
<evidence type="ECO:0000256" key="6">
    <source>
        <dbReference type="ARBA" id="ARBA00022737"/>
    </source>
</evidence>
<comment type="subcellular location">
    <subcellularLocation>
        <location evidence="1 12">Cell membrane</location>
        <topology evidence="1 12">Multi-pass membrane protein</topology>
    </subcellularLocation>
</comment>
<feature type="transmembrane region" description="Helical" evidence="12">
    <location>
        <begin position="6"/>
        <end position="31"/>
    </location>
</feature>
<dbReference type="InterPro" id="IPR027379">
    <property type="entry name" value="CLS_N"/>
</dbReference>
<accession>A0ABS9CIQ2</accession>
<dbReference type="Proteomes" id="UP001200470">
    <property type="component" value="Unassembled WGS sequence"/>
</dbReference>
<keyword evidence="11 12" id="KW-1208">Phospholipid metabolism</keyword>
<comment type="catalytic activity">
    <reaction evidence="12">
        <text>2 a 1,2-diacyl-sn-glycero-3-phospho-(1'-sn-glycerol) = a cardiolipin + glycerol</text>
        <dbReference type="Rhea" id="RHEA:31451"/>
        <dbReference type="ChEBI" id="CHEBI:17754"/>
        <dbReference type="ChEBI" id="CHEBI:62237"/>
        <dbReference type="ChEBI" id="CHEBI:64716"/>
    </reaction>
</comment>
<dbReference type="InterPro" id="IPR001736">
    <property type="entry name" value="PLipase_D/transphosphatidylase"/>
</dbReference>
<dbReference type="PANTHER" id="PTHR21248:SF22">
    <property type="entry name" value="PHOSPHOLIPASE D"/>
    <property type="match status" value="1"/>
</dbReference>
<dbReference type="InterPro" id="IPR025202">
    <property type="entry name" value="PLD-like_dom"/>
</dbReference>
<sequence>MMTFSIFYLTLMLLLTIAVIAAGFIAIFHVLLDNRQPVKTMAWIMVIIFLPVVGLLFYVFFGVNHRRARVISQRSMNQLTKRSMLEFVGQQNLRVADRHKQLVDLFVNQSFSLPFKDNRIDIITEGEAFFRQLIDDINRATHHIHICMYIFEEDSLGRQILDALRARVKAGVKVRVIYDDVGCWRVKNRFYEEMRESGIEVVSFLPVRFPLFTSKVNYRNHRKIVVIDGRVGYIGGMNIAERYVKGIHGMAWRDTMLRIVGSGVYALQRAFLVDWYFVDRTLISDRSYYPSLDDASLSNNCLMQVVTSAPTSLYPEIMQGYVRIILAARRYVYIETPYFMPNEPVLFALKTAATAGVDVRLLCPYKADARLVEWASRSYLREVEEAGVKVSLYQGGFLHAKMLVCDDALTSCGSTNVDFRSFENNFEANAFIYDEGTALRMKRIFLRDEEQSVAWADLPRRVHPKFGVRLWESITRLFSPLL</sequence>
<keyword evidence="10 12" id="KW-0594">Phospholipid biosynthesis</keyword>
<feature type="active site" evidence="12">
    <location>
        <position position="221"/>
    </location>
</feature>
<dbReference type="InterPro" id="IPR022924">
    <property type="entry name" value="Cardiolipin_synthase"/>
</dbReference>
<keyword evidence="6" id="KW-0677">Repeat</keyword>
<evidence type="ECO:0000313" key="16">
    <source>
        <dbReference type="Proteomes" id="UP001200470"/>
    </source>
</evidence>
<dbReference type="CDD" id="cd09110">
    <property type="entry name" value="PLDc_CLS_1"/>
    <property type="match status" value="1"/>
</dbReference>
<evidence type="ECO:0000256" key="3">
    <source>
        <dbReference type="ARBA" id="ARBA00022516"/>
    </source>
</evidence>
<organism evidence="15 16">
    <name type="scientific">Xylanibacter brevis</name>
    <dbReference type="NCBI Taxonomy" id="83231"/>
    <lineage>
        <taxon>Bacteria</taxon>
        <taxon>Pseudomonadati</taxon>
        <taxon>Bacteroidota</taxon>
        <taxon>Bacteroidia</taxon>
        <taxon>Bacteroidales</taxon>
        <taxon>Prevotellaceae</taxon>
        <taxon>Xylanibacter</taxon>
    </lineage>
</organism>
<dbReference type="HAMAP" id="MF_01916">
    <property type="entry name" value="Cardiolipin_synth_Cls"/>
    <property type="match status" value="1"/>
</dbReference>